<reference key="1">
    <citation type="submission" date="2007-01" db="EMBL/GenBank/DDBJ databases">
        <title>The Genome Sequence of Puccinia graminis f. sp. tritici Strain CRL 75-36-700-3.</title>
        <authorList>
            <consortium name="The Broad Institute Genome Sequencing Platform"/>
            <person name="Birren B."/>
            <person name="Lander E."/>
            <person name="Galagan J."/>
            <person name="Nusbaum C."/>
            <person name="Devon K."/>
            <person name="Cuomo C."/>
            <person name="Jaffe D."/>
            <person name="Butler J."/>
            <person name="Alvarez P."/>
            <person name="Gnerre S."/>
            <person name="Grabherr M."/>
            <person name="Mauceli E."/>
            <person name="Brockman W."/>
            <person name="Young S."/>
            <person name="LaButti K."/>
            <person name="Sykes S."/>
            <person name="DeCaprio D."/>
            <person name="Crawford M."/>
            <person name="Koehrsen M."/>
            <person name="Engels R."/>
            <person name="Montgomery P."/>
            <person name="Pearson M."/>
            <person name="Howarth C."/>
            <person name="Larson L."/>
            <person name="White J."/>
            <person name="Zeng Q."/>
            <person name="Kodira C."/>
            <person name="Yandava C."/>
            <person name="Alvarado L."/>
            <person name="O'Leary S."/>
            <person name="Szabo L."/>
            <person name="Dean R."/>
            <person name="Schein J."/>
        </authorList>
    </citation>
    <scope>NUCLEOTIDE SEQUENCE</scope>
    <source>
        <strain>CRL 75-36-700-3</strain>
    </source>
</reference>
<reference evidence="2" key="2">
    <citation type="journal article" date="2011" name="Proc. Natl. Acad. Sci. U.S.A.">
        <title>Obligate biotrophy features unraveled by the genomic analysis of rust fungi.</title>
        <authorList>
            <person name="Duplessis S."/>
            <person name="Cuomo C.A."/>
            <person name="Lin Y.-C."/>
            <person name="Aerts A."/>
            <person name="Tisserant E."/>
            <person name="Veneault-Fourrey C."/>
            <person name="Joly D.L."/>
            <person name="Hacquard S."/>
            <person name="Amselem J."/>
            <person name="Cantarel B.L."/>
            <person name="Chiu R."/>
            <person name="Coutinho P.M."/>
            <person name="Feau N."/>
            <person name="Field M."/>
            <person name="Frey P."/>
            <person name="Gelhaye E."/>
            <person name="Goldberg J."/>
            <person name="Grabherr M.G."/>
            <person name="Kodira C.D."/>
            <person name="Kohler A."/>
            <person name="Kuees U."/>
            <person name="Lindquist E.A."/>
            <person name="Lucas S.M."/>
            <person name="Mago R."/>
            <person name="Mauceli E."/>
            <person name="Morin E."/>
            <person name="Murat C."/>
            <person name="Pangilinan J.L."/>
            <person name="Park R."/>
            <person name="Pearson M."/>
            <person name="Quesneville H."/>
            <person name="Rouhier N."/>
            <person name="Sakthikumar S."/>
            <person name="Salamov A.A."/>
            <person name="Schmutz J."/>
            <person name="Selles B."/>
            <person name="Shapiro H."/>
            <person name="Tanguay P."/>
            <person name="Tuskan G.A."/>
            <person name="Henrissat B."/>
            <person name="Van de Peer Y."/>
            <person name="Rouze P."/>
            <person name="Ellis J.G."/>
            <person name="Dodds P.N."/>
            <person name="Schein J.E."/>
            <person name="Zhong S."/>
            <person name="Hamelin R.C."/>
            <person name="Grigoriev I.V."/>
            <person name="Szabo L.J."/>
            <person name="Martin F."/>
        </authorList>
    </citation>
    <scope>NUCLEOTIDE SEQUENCE [LARGE SCALE GENOMIC DNA]</scope>
    <source>
        <strain evidence="2">CRL 75-36-700-3 / race SCCL</strain>
    </source>
</reference>
<organism evidence="1 2">
    <name type="scientific">Puccinia graminis f. sp. tritici (strain CRL 75-36-700-3 / race SCCL)</name>
    <name type="common">Black stem rust fungus</name>
    <dbReference type="NCBI Taxonomy" id="418459"/>
    <lineage>
        <taxon>Eukaryota</taxon>
        <taxon>Fungi</taxon>
        <taxon>Dikarya</taxon>
        <taxon>Basidiomycota</taxon>
        <taxon>Pucciniomycotina</taxon>
        <taxon>Pucciniomycetes</taxon>
        <taxon>Pucciniales</taxon>
        <taxon>Pucciniaceae</taxon>
        <taxon>Puccinia</taxon>
    </lineage>
</organism>
<evidence type="ECO:0000313" key="1">
    <source>
        <dbReference type="EMBL" id="EFP76952.1"/>
    </source>
</evidence>
<dbReference type="EMBL" id="DS178266">
    <property type="protein sequence ID" value="EFP76952.1"/>
    <property type="molecule type" value="Genomic_DNA"/>
</dbReference>
<dbReference type="VEuPathDB" id="FungiDB:PGTG_02413"/>
<dbReference type="RefSeq" id="XP_003321371.1">
    <property type="nucleotide sequence ID" value="XM_003321323.1"/>
</dbReference>
<dbReference type="InParanoid" id="E3JY27"/>
<accession>E3JY27</accession>
<evidence type="ECO:0000313" key="2">
    <source>
        <dbReference type="Proteomes" id="UP000008783"/>
    </source>
</evidence>
<name>E3JY27_PUCGT</name>
<protein>
    <submittedName>
        <fullName evidence="1">Uncharacterized protein</fullName>
    </submittedName>
</protein>
<dbReference type="Proteomes" id="UP000008783">
    <property type="component" value="Unassembled WGS sequence"/>
</dbReference>
<dbReference type="OrthoDB" id="10481809at2759"/>
<keyword evidence="2" id="KW-1185">Reference proteome</keyword>
<proteinExistence type="predicted"/>
<dbReference type="AlphaFoldDB" id="E3JY27"/>
<gene>
    <name evidence="1" type="ORF">PGTG_02413</name>
</gene>
<sequence>MAKTRWIVAHWSWVAAGRSTRKSRELQCVCVFIPSRLGCPSVRPAKVEGARRLKSLTGLAVRGLYYFWQVLFGSDQAFPNQSQTPSPAAALVISGFPVSQSTHLRPST</sequence>
<dbReference type="KEGG" id="pgr:PGTG_02413"/>
<dbReference type="GeneID" id="10529219"/>
<dbReference type="HOGENOM" id="CLU_2198273_0_0_1"/>